<feature type="non-terminal residue" evidence="1">
    <location>
        <position position="1"/>
    </location>
</feature>
<accession>A0ACA9STF5</accession>
<organism evidence="1 2">
    <name type="scientific">Racocetra persica</name>
    <dbReference type="NCBI Taxonomy" id="160502"/>
    <lineage>
        <taxon>Eukaryota</taxon>
        <taxon>Fungi</taxon>
        <taxon>Fungi incertae sedis</taxon>
        <taxon>Mucoromycota</taxon>
        <taxon>Glomeromycotina</taxon>
        <taxon>Glomeromycetes</taxon>
        <taxon>Diversisporales</taxon>
        <taxon>Gigasporaceae</taxon>
        <taxon>Racocetra</taxon>
    </lineage>
</organism>
<dbReference type="EMBL" id="CAJVQC010147048">
    <property type="protein sequence ID" value="CAG8845512.1"/>
    <property type="molecule type" value="Genomic_DNA"/>
</dbReference>
<keyword evidence="2" id="KW-1185">Reference proteome</keyword>
<reference evidence="1" key="1">
    <citation type="submission" date="2021-06" db="EMBL/GenBank/DDBJ databases">
        <authorList>
            <person name="Kallberg Y."/>
            <person name="Tangrot J."/>
            <person name="Rosling A."/>
        </authorList>
    </citation>
    <scope>NUCLEOTIDE SEQUENCE</scope>
    <source>
        <strain evidence="1">MA461A</strain>
    </source>
</reference>
<comment type="caution">
    <text evidence="1">The sequence shown here is derived from an EMBL/GenBank/DDBJ whole genome shotgun (WGS) entry which is preliminary data.</text>
</comment>
<evidence type="ECO:0000313" key="2">
    <source>
        <dbReference type="Proteomes" id="UP000789920"/>
    </source>
</evidence>
<evidence type="ECO:0000313" key="1">
    <source>
        <dbReference type="EMBL" id="CAG8845512.1"/>
    </source>
</evidence>
<proteinExistence type="predicted"/>
<protein>
    <submittedName>
        <fullName evidence="1">1809_t:CDS:1</fullName>
    </submittedName>
</protein>
<feature type="non-terminal residue" evidence="1">
    <location>
        <position position="86"/>
    </location>
</feature>
<gene>
    <name evidence="1" type="ORF">RPERSI_LOCUS33700</name>
</gene>
<sequence length="86" mass="9927">ICPKCPVQSEVRVEEIEITPKCKKTTKQFKDSQKFKKLVNELLNKVTARNTTQPHHESNTRSSINLNDLNKNISIAEENNNKSIYE</sequence>
<name>A0ACA9STF5_9GLOM</name>
<dbReference type="Proteomes" id="UP000789920">
    <property type="component" value="Unassembled WGS sequence"/>
</dbReference>